<dbReference type="SMART" id="SM00247">
    <property type="entry name" value="XTALbg"/>
    <property type="match status" value="2"/>
</dbReference>
<dbReference type="Proteomes" id="UP001166093">
    <property type="component" value="Unassembled WGS sequence"/>
</dbReference>
<dbReference type="SMART" id="SM00174">
    <property type="entry name" value="RHO"/>
    <property type="match status" value="1"/>
</dbReference>
<dbReference type="PANTHER" id="PTHR11818">
    <property type="entry name" value="BETA/GAMMA CRYSTALLIN"/>
    <property type="match status" value="1"/>
</dbReference>
<keyword evidence="4" id="KW-0547">Nucleotide-binding</keyword>
<dbReference type="SMART" id="SM00175">
    <property type="entry name" value="RAB"/>
    <property type="match status" value="1"/>
</dbReference>
<keyword evidence="3" id="KW-0677">Repeat</keyword>
<dbReference type="NCBIfam" id="TIGR00231">
    <property type="entry name" value="small_GTP"/>
    <property type="match status" value="1"/>
</dbReference>
<proteinExistence type="inferred from homology"/>
<keyword evidence="7" id="KW-1185">Reference proteome</keyword>
<evidence type="ECO:0000259" key="5">
    <source>
        <dbReference type="PROSITE" id="PS50915"/>
    </source>
</evidence>
<feature type="non-terminal residue" evidence="6">
    <location>
        <position position="443"/>
    </location>
</feature>
<dbReference type="PROSITE" id="PS50915">
    <property type="entry name" value="CRYSTALLIN_BETA_GAMMA"/>
    <property type="match status" value="3"/>
</dbReference>
<evidence type="ECO:0000256" key="3">
    <source>
        <dbReference type="ARBA" id="ARBA00022737"/>
    </source>
</evidence>
<dbReference type="Gene3D" id="2.60.20.10">
    <property type="entry name" value="Crystallins"/>
    <property type="match status" value="2"/>
</dbReference>
<dbReference type="Gene3D" id="3.40.50.300">
    <property type="entry name" value="P-loop containing nucleotide triphosphate hydrolases"/>
    <property type="match status" value="1"/>
</dbReference>
<dbReference type="Pfam" id="PF00030">
    <property type="entry name" value="Crystall"/>
    <property type="match status" value="2"/>
</dbReference>
<comment type="subunit">
    <text evidence="2">Monomer.</text>
</comment>
<comment type="similarity">
    <text evidence="1">Belongs to the beta/gamma-crystallin family.</text>
</comment>
<evidence type="ECO:0000313" key="7">
    <source>
        <dbReference type="Proteomes" id="UP001166093"/>
    </source>
</evidence>
<dbReference type="PROSITE" id="PS51421">
    <property type="entry name" value="RAS"/>
    <property type="match status" value="1"/>
</dbReference>
<gene>
    <name evidence="6" type="primary">Crygn_1</name>
    <name evidence="6" type="ORF">GTO93_0016619</name>
</gene>
<dbReference type="EMBL" id="JAAWVQ010116305">
    <property type="protein sequence ID" value="MBN3282304.1"/>
    <property type="molecule type" value="Genomic_DNA"/>
</dbReference>
<evidence type="ECO:0000256" key="2">
    <source>
        <dbReference type="ARBA" id="ARBA00011245"/>
    </source>
</evidence>
<dbReference type="Pfam" id="PF00071">
    <property type="entry name" value="Ras"/>
    <property type="match status" value="1"/>
</dbReference>
<feature type="domain" description="Beta/gamma crystallin 'Greek key'" evidence="5">
    <location>
        <begin position="307"/>
        <end position="349"/>
    </location>
</feature>
<dbReference type="SUPFAM" id="SSF49695">
    <property type="entry name" value="gamma-Crystallin-like"/>
    <property type="match status" value="1"/>
</dbReference>
<dbReference type="SMART" id="SM00173">
    <property type="entry name" value="RAS"/>
    <property type="match status" value="1"/>
</dbReference>
<evidence type="ECO:0000313" key="6">
    <source>
        <dbReference type="EMBL" id="MBN3282304.1"/>
    </source>
</evidence>
<name>A0ABS2Y7Z7_POLSP</name>
<protein>
    <submittedName>
        <fullName evidence="6">CRGN protein</fullName>
    </submittedName>
</protein>
<dbReference type="InterPro" id="IPR005225">
    <property type="entry name" value="Small_GTP-bd"/>
</dbReference>
<feature type="domain" description="Beta/gamma crystallin 'Greek key'" evidence="5">
    <location>
        <begin position="266"/>
        <end position="306"/>
    </location>
</feature>
<dbReference type="PRINTS" id="PR01367">
    <property type="entry name" value="BGCRYSTALLIN"/>
</dbReference>
<dbReference type="InterPro" id="IPR001806">
    <property type="entry name" value="Small_GTPase"/>
</dbReference>
<dbReference type="InterPro" id="IPR011024">
    <property type="entry name" value="G_crystallin-like"/>
</dbReference>
<feature type="non-terminal residue" evidence="6">
    <location>
        <position position="1"/>
    </location>
</feature>
<evidence type="ECO:0000256" key="4">
    <source>
        <dbReference type="ARBA" id="ARBA00022741"/>
    </source>
</evidence>
<accession>A0ABS2Y7Z7</accession>
<dbReference type="InterPro" id="IPR050252">
    <property type="entry name" value="Beta/Gamma-Crystallin"/>
</dbReference>
<dbReference type="InterPro" id="IPR027417">
    <property type="entry name" value="P-loop_NTPase"/>
</dbReference>
<reference evidence="6" key="1">
    <citation type="journal article" date="2021" name="Cell">
        <title>Tracing the genetic footprints of vertebrate landing in non-teleost ray-finned fishes.</title>
        <authorList>
            <person name="Bi X."/>
            <person name="Wang K."/>
            <person name="Yang L."/>
            <person name="Pan H."/>
            <person name="Jiang H."/>
            <person name="Wei Q."/>
            <person name="Fang M."/>
            <person name="Yu H."/>
            <person name="Zhu C."/>
            <person name="Cai Y."/>
            <person name="He Y."/>
            <person name="Gan X."/>
            <person name="Zeng H."/>
            <person name="Yu D."/>
            <person name="Zhu Y."/>
            <person name="Jiang H."/>
            <person name="Qiu Q."/>
            <person name="Yang H."/>
            <person name="Zhang Y.E."/>
            <person name="Wang W."/>
            <person name="Zhu M."/>
            <person name="He S."/>
            <person name="Zhang G."/>
        </authorList>
    </citation>
    <scope>NUCLEOTIDE SEQUENCE</scope>
    <source>
        <strain evidence="6">Pddl_001</strain>
    </source>
</reference>
<dbReference type="InterPro" id="IPR001064">
    <property type="entry name" value="Beta/gamma_crystallin"/>
</dbReference>
<comment type="caution">
    <text evidence="6">The sequence shown here is derived from an EMBL/GenBank/DDBJ whole genome shotgun (WGS) entry which is preliminary data.</text>
</comment>
<feature type="domain" description="Beta/gamma crystallin 'Greek key'" evidence="5">
    <location>
        <begin position="398"/>
        <end position="440"/>
    </location>
</feature>
<dbReference type="PANTHER" id="PTHR11818:SF22">
    <property type="entry name" value="GAMMA-CRYSTALLIN N"/>
    <property type="match status" value="1"/>
</dbReference>
<organism evidence="6 7">
    <name type="scientific">Polyodon spathula</name>
    <name type="common">North American paddlefish</name>
    <name type="synonym">Squalus spathula</name>
    <dbReference type="NCBI Taxonomy" id="7913"/>
    <lineage>
        <taxon>Eukaryota</taxon>
        <taxon>Metazoa</taxon>
        <taxon>Chordata</taxon>
        <taxon>Craniata</taxon>
        <taxon>Vertebrata</taxon>
        <taxon>Euteleostomi</taxon>
        <taxon>Actinopterygii</taxon>
        <taxon>Chondrostei</taxon>
        <taxon>Acipenseriformes</taxon>
        <taxon>Polyodontidae</taxon>
        <taxon>Polyodon</taxon>
    </lineage>
</organism>
<sequence>AGKSSLTIQFVEGQFVDSYDPTIENTFTKMITVNGQEYHLQLVDTAGQDEYSIFPQTYSIDINGYILVYSVTSNKSFEVVKVIHEKLLDMVGKVQVPIMLVGNKKDLHMERASSSPCWGSDHSASGSEEAAVGADLLTSLPISSSETAAVGAGLLTFPTISGSETAAVVGGLQTSSHFFVAGSSPWWGSGHSTSCCDAEQQAAPGDVERLATPGDVQASWGEVRQASWDEARQGVRTSWEEAPAALLLPMEVAEAEAAPAALCLPVEIVFYEGKCFTGRKLEVYGDSDNFQDRGFMNRVNSIRVESGAWICFDHPDFRGQQYILEHGEYPEFHRWNAHNDHMGSCRPVRMHGEHYRMELFEGCNFTGQCMEFCDDCPFLQGRGWNRNCVNALRVYGDGAWVMYEEPNYRGRMYIVERGNYRSHTDWQGHSANIQSIRRVANYF</sequence>
<dbReference type="SUPFAM" id="SSF52540">
    <property type="entry name" value="P-loop containing nucleoside triphosphate hydrolases"/>
    <property type="match status" value="1"/>
</dbReference>
<dbReference type="PROSITE" id="PS51419">
    <property type="entry name" value="RAB"/>
    <property type="match status" value="1"/>
</dbReference>
<evidence type="ECO:0000256" key="1">
    <source>
        <dbReference type="ARBA" id="ARBA00009646"/>
    </source>
</evidence>